<feature type="non-terminal residue" evidence="1">
    <location>
        <position position="1"/>
    </location>
</feature>
<organism evidence="1 2">
    <name type="scientific">Datura stramonium</name>
    <name type="common">Jimsonweed</name>
    <name type="synonym">Common thornapple</name>
    <dbReference type="NCBI Taxonomy" id="4076"/>
    <lineage>
        <taxon>Eukaryota</taxon>
        <taxon>Viridiplantae</taxon>
        <taxon>Streptophyta</taxon>
        <taxon>Embryophyta</taxon>
        <taxon>Tracheophyta</taxon>
        <taxon>Spermatophyta</taxon>
        <taxon>Magnoliopsida</taxon>
        <taxon>eudicotyledons</taxon>
        <taxon>Gunneridae</taxon>
        <taxon>Pentapetalae</taxon>
        <taxon>asterids</taxon>
        <taxon>lamiids</taxon>
        <taxon>Solanales</taxon>
        <taxon>Solanaceae</taxon>
        <taxon>Solanoideae</taxon>
        <taxon>Datureae</taxon>
        <taxon>Datura</taxon>
    </lineage>
</organism>
<dbReference type="EMBL" id="JACEIK010000655">
    <property type="protein sequence ID" value="MCD7460504.1"/>
    <property type="molecule type" value="Genomic_DNA"/>
</dbReference>
<evidence type="ECO:0000313" key="1">
    <source>
        <dbReference type="EMBL" id="MCD7460504.1"/>
    </source>
</evidence>
<feature type="non-terminal residue" evidence="1">
    <location>
        <position position="128"/>
    </location>
</feature>
<comment type="caution">
    <text evidence="1">The sequence shown here is derived from an EMBL/GenBank/DDBJ whole genome shotgun (WGS) entry which is preliminary data.</text>
</comment>
<name>A0ABS8SNZ7_DATST</name>
<accession>A0ABS8SNZ7</accession>
<keyword evidence="2" id="KW-1185">Reference proteome</keyword>
<protein>
    <submittedName>
        <fullName evidence="1">Uncharacterized protein</fullName>
    </submittedName>
</protein>
<proteinExistence type="predicted"/>
<dbReference type="Proteomes" id="UP000823775">
    <property type="component" value="Unassembled WGS sequence"/>
</dbReference>
<sequence>EVVLCALDSAISRGLLFVAPTSIQRQYGSNNFDQIVYTSIRYPLEDGPLGGTYGLEHRIRKFDLASLDSIHHSHSQHNIDLDIVVEVSVHYKKLDVIWQQLSPQMTERSPLKIYSCDYCSIGSTSITK</sequence>
<evidence type="ECO:0000313" key="2">
    <source>
        <dbReference type="Proteomes" id="UP000823775"/>
    </source>
</evidence>
<gene>
    <name evidence="1" type="ORF">HAX54_043652</name>
</gene>
<reference evidence="1 2" key="1">
    <citation type="journal article" date="2021" name="BMC Genomics">
        <title>Datura genome reveals duplications of psychoactive alkaloid biosynthetic genes and high mutation rate following tissue culture.</title>
        <authorList>
            <person name="Rajewski A."/>
            <person name="Carter-House D."/>
            <person name="Stajich J."/>
            <person name="Litt A."/>
        </authorList>
    </citation>
    <scope>NUCLEOTIDE SEQUENCE [LARGE SCALE GENOMIC DNA]</scope>
    <source>
        <strain evidence="1">AR-01</strain>
    </source>
</reference>